<dbReference type="InterPro" id="IPR027417">
    <property type="entry name" value="P-loop_NTPase"/>
</dbReference>
<dbReference type="SUPFAM" id="SSF52540">
    <property type="entry name" value="P-loop containing nucleoside triphosphate hydrolases"/>
    <property type="match status" value="1"/>
</dbReference>
<dbReference type="PANTHER" id="PTHR13710:SF120">
    <property type="entry name" value="BIFUNCTIONAL 3'-5' EXONUCLEASE_ATP-DEPENDENT HELICASE WRN"/>
    <property type="match status" value="1"/>
</dbReference>
<feature type="region of interest" description="Disordered" evidence="4">
    <location>
        <begin position="257"/>
        <end position="288"/>
    </location>
</feature>
<evidence type="ECO:0000256" key="1">
    <source>
        <dbReference type="ARBA" id="ARBA00005446"/>
    </source>
</evidence>
<dbReference type="AlphaFoldDB" id="J0D4V3"/>
<dbReference type="eggNOG" id="KOG0351">
    <property type="taxonomic scope" value="Eukaryota"/>
</dbReference>
<evidence type="ECO:0000256" key="3">
    <source>
        <dbReference type="ARBA" id="ARBA00034808"/>
    </source>
</evidence>
<feature type="domain" description="Helicase C-terminal" evidence="5">
    <location>
        <begin position="112"/>
        <end position="256"/>
    </location>
</feature>
<feature type="compositionally biased region" description="Basic residues" evidence="4">
    <location>
        <begin position="260"/>
        <end position="284"/>
    </location>
</feature>
<dbReference type="Gene3D" id="3.40.50.300">
    <property type="entry name" value="P-loop containing nucleotide triphosphate hydrolases"/>
    <property type="match status" value="2"/>
</dbReference>
<comment type="similarity">
    <text evidence="1">Belongs to the helicase family. RecQ subfamily.</text>
</comment>
<dbReference type="SMART" id="SM00490">
    <property type="entry name" value="HELICc"/>
    <property type="match status" value="1"/>
</dbReference>
<dbReference type="Proteomes" id="UP000006514">
    <property type="component" value="Unassembled WGS sequence"/>
</dbReference>
<evidence type="ECO:0000256" key="4">
    <source>
        <dbReference type="SAM" id="MobiDB-lite"/>
    </source>
</evidence>
<dbReference type="InterPro" id="IPR001650">
    <property type="entry name" value="Helicase_C-like"/>
</dbReference>
<dbReference type="GO" id="GO:0009378">
    <property type="term" value="F:four-way junction helicase activity"/>
    <property type="evidence" value="ECO:0007669"/>
    <property type="project" value="TreeGrafter"/>
</dbReference>
<dbReference type="EC" id="5.6.2.4" evidence="3"/>
<comment type="catalytic activity">
    <reaction evidence="2">
        <text>Couples ATP hydrolysis with the unwinding of duplex DNA by translocating in the 3'-5' direction.</text>
        <dbReference type="EC" id="5.6.2.4"/>
    </reaction>
</comment>
<dbReference type="GO" id="GO:0005634">
    <property type="term" value="C:nucleus"/>
    <property type="evidence" value="ECO:0007669"/>
    <property type="project" value="TreeGrafter"/>
</dbReference>
<dbReference type="GO" id="GO:0043138">
    <property type="term" value="F:3'-5' DNA helicase activity"/>
    <property type="evidence" value="ECO:0007669"/>
    <property type="project" value="UniProtKB-EC"/>
</dbReference>
<organism evidence="6 7">
    <name type="scientific">Auricularia subglabra (strain TFB-10046 / SS5)</name>
    <name type="common">White-rot fungus</name>
    <name type="synonym">Auricularia delicata (strain TFB10046)</name>
    <dbReference type="NCBI Taxonomy" id="717982"/>
    <lineage>
        <taxon>Eukaryota</taxon>
        <taxon>Fungi</taxon>
        <taxon>Dikarya</taxon>
        <taxon>Basidiomycota</taxon>
        <taxon>Agaricomycotina</taxon>
        <taxon>Agaricomycetes</taxon>
        <taxon>Auriculariales</taxon>
        <taxon>Auriculariaceae</taxon>
        <taxon>Auricularia</taxon>
    </lineage>
</organism>
<dbReference type="GO" id="GO:0005694">
    <property type="term" value="C:chromosome"/>
    <property type="evidence" value="ECO:0007669"/>
    <property type="project" value="TreeGrafter"/>
</dbReference>
<evidence type="ECO:0000313" key="7">
    <source>
        <dbReference type="Proteomes" id="UP000006514"/>
    </source>
</evidence>
<dbReference type="KEGG" id="adl:AURDEDRAFT_131504"/>
<accession>J0D4V3</accession>
<dbReference type="OrthoDB" id="10261556at2759"/>
<evidence type="ECO:0000256" key="2">
    <source>
        <dbReference type="ARBA" id="ARBA00034617"/>
    </source>
</evidence>
<protein>
    <recommendedName>
        <fullName evidence="3">DNA 3'-5' helicase</fullName>
        <ecNumber evidence="3">5.6.2.4</ecNumber>
    </recommendedName>
</protein>
<evidence type="ECO:0000259" key="5">
    <source>
        <dbReference type="PROSITE" id="PS51194"/>
    </source>
</evidence>
<reference evidence="7" key="1">
    <citation type="journal article" date="2012" name="Science">
        <title>The Paleozoic origin of enzymatic lignin decomposition reconstructed from 31 fungal genomes.</title>
        <authorList>
            <person name="Floudas D."/>
            <person name="Binder M."/>
            <person name="Riley R."/>
            <person name="Barry K."/>
            <person name="Blanchette R.A."/>
            <person name="Henrissat B."/>
            <person name="Martinez A.T."/>
            <person name="Otillar R."/>
            <person name="Spatafora J.W."/>
            <person name="Yadav J.S."/>
            <person name="Aerts A."/>
            <person name="Benoit I."/>
            <person name="Boyd A."/>
            <person name="Carlson A."/>
            <person name="Copeland A."/>
            <person name="Coutinho P.M."/>
            <person name="de Vries R.P."/>
            <person name="Ferreira P."/>
            <person name="Findley K."/>
            <person name="Foster B."/>
            <person name="Gaskell J."/>
            <person name="Glotzer D."/>
            <person name="Gorecki P."/>
            <person name="Heitman J."/>
            <person name="Hesse C."/>
            <person name="Hori C."/>
            <person name="Igarashi K."/>
            <person name="Jurgens J.A."/>
            <person name="Kallen N."/>
            <person name="Kersten P."/>
            <person name="Kohler A."/>
            <person name="Kuees U."/>
            <person name="Kumar T.K.A."/>
            <person name="Kuo A."/>
            <person name="LaButti K."/>
            <person name="Larrondo L.F."/>
            <person name="Lindquist E."/>
            <person name="Ling A."/>
            <person name="Lombard V."/>
            <person name="Lucas S."/>
            <person name="Lundell T."/>
            <person name="Martin R."/>
            <person name="McLaughlin D.J."/>
            <person name="Morgenstern I."/>
            <person name="Morin E."/>
            <person name="Murat C."/>
            <person name="Nagy L.G."/>
            <person name="Nolan M."/>
            <person name="Ohm R.A."/>
            <person name="Patyshakuliyeva A."/>
            <person name="Rokas A."/>
            <person name="Ruiz-Duenas F.J."/>
            <person name="Sabat G."/>
            <person name="Salamov A."/>
            <person name="Samejima M."/>
            <person name="Schmutz J."/>
            <person name="Slot J.C."/>
            <person name="St John F."/>
            <person name="Stenlid J."/>
            <person name="Sun H."/>
            <person name="Sun S."/>
            <person name="Syed K."/>
            <person name="Tsang A."/>
            <person name="Wiebenga A."/>
            <person name="Young D."/>
            <person name="Pisabarro A."/>
            <person name="Eastwood D.C."/>
            <person name="Martin F."/>
            <person name="Cullen D."/>
            <person name="Grigoriev I.V."/>
            <person name="Hibbett D.S."/>
        </authorList>
    </citation>
    <scope>NUCLEOTIDE SEQUENCE [LARGE SCALE GENOMIC DNA]</scope>
    <source>
        <strain evidence="7">TFB10046</strain>
    </source>
</reference>
<dbReference type="PROSITE" id="PS51194">
    <property type="entry name" value="HELICASE_CTER"/>
    <property type="match status" value="1"/>
</dbReference>
<name>J0D4V3_AURST</name>
<proteinExistence type="inferred from homology"/>
<sequence length="386" mass="42888">MQSVLQDDEFYLRYLSLVIDEAHTVSHWGAQFRKKYGTLGVVRTFLRPGSSVVALSASLTPRVRADVLRKLHFRSIFVDIDLGNNRPNVSIVVRACHRLLTSFADLDFVIPKSTRTAKDIPSTFVYVDNKEEGAAIIYHLRDLLPKEMRDEGLVRPFNASLSHDYRKNALLHFKLQVCTDAAGMGCNVPNIEVVVQWKLPEKLSMFVQRAGRSARRKGTSGLAALLAEPSAYTAMSRSPLQDDAPAAVPIPPLTAARASKAARGKKVRAPKGWAKSHGRSRGAAKHSAANDIDRTVKLQVDALAENEGLCTLVQTGDCRRRVMADAFNSKDVCPKRKKQCAKKERSKLRRTRRARRAGILPVYDVYGANGDRTRTREDMGVPPMSI</sequence>
<gene>
    <name evidence="6" type="ORF">AURDEDRAFT_131504</name>
</gene>
<keyword evidence="7" id="KW-1185">Reference proteome</keyword>
<dbReference type="PANTHER" id="PTHR13710">
    <property type="entry name" value="DNA HELICASE RECQ FAMILY MEMBER"/>
    <property type="match status" value="1"/>
</dbReference>
<dbReference type="GO" id="GO:0000724">
    <property type="term" value="P:double-strand break repair via homologous recombination"/>
    <property type="evidence" value="ECO:0007669"/>
    <property type="project" value="TreeGrafter"/>
</dbReference>
<evidence type="ECO:0000313" key="6">
    <source>
        <dbReference type="EMBL" id="EJD33789.1"/>
    </source>
</evidence>
<dbReference type="InParanoid" id="J0D4V3"/>
<dbReference type="GO" id="GO:0005737">
    <property type="term" value="C:cytoplasm"/>
    <property type="evidence" value="ECO:0007669"/>
    <property type="project" value="TreeGrafter"/>
</dbReference>
<dbReference type="EMBL" id="JH688083">
    <property type="protein sequence ID" value="EJD33789.1"/>
    <property type="molecule type" value="Genomic_DNA"/>
</dbReference>
<dbReference type="Pfam" id="PF00271">
    <property type="entry name" value="Helicase_C"/>
    <property type="match status" value="1"/>
</dbReference>